<dbReference type="Pfam" id="PF13855">
    <property type="entry name" value="LRR_8"/>
    <property type="match status" value="1"/>
</dbReference>
<evidence type="ECO:0000256" key="1">
    <source>
        <dbReference type="ARBA" id="ARBA00022614"/>
    </source>
</evidence>
<organism evidence="3">
    <name type="scientific">marine sediment metagenome</name>
    <dbReference type="NCBI Taxonomy" id="412755"/>
    <lineage>
        <taxon>unclassified sequences</taxon>
        <taxon>metagenomes</taxon>
        <taxon>ecological metagenomes</taxon>
    </lineage>
</organism>
<evidence type="ECO:0000256" key="2">
    <source>
        <dbReference type="ARBA" id="ARBA00022737"/>
    </source>
</evidence>
<dbReference type="PROSITE" id="PS51450">
    <property type="entry name" value="LRR"/>
    <property type="match status" value="1"/>
</dbReference>
<accession>A0A0F9JJ54</accession>
<dbReference type="PANTHER" id="PTHR48051:SF1">
    <property type="entry name" value="RAS SUPPRESSOR PROTEIN 1"/>
    <property type="match status" value="1"/>
</dbReference>
<dbReference type="InterPro" id="IPR003591">
    <property type="entry name" value="Leu-rich_rpt_typical-subtyp"/>
</dbReference>
<protein>
    <recommendedName>
        <fullName evidence="4">Leucine-rich repeat domain-containing protein</fullName>
    </recommendedName>
</protein>
<dbReference type="InterPro" id="IPR032675">
    <property type="entry name" value="LRR_dom_sf"/>
</dbReference>
<evidence type="ECO:0008006" key="4">
    <source>
        <dbReference type="Google" id="ProtNLM"/>
    </source>
</evidence>
<dbReference type="PANTHER" id="PTHR48051">
    <property type="match status" value="1"/>
</dbReference>
<dbReference type="InterPro" id="IPR001611">
    <property type="entry name" value="Leu-rich_rpt"/>
</dbReference>
<sequence>MAKITAELMEGDEESDLEAFFVKASGVDLRAFHQDRRVLTREIFEARFDKIMEVVEKRASRRTTFLVLGYFILLTGSFLPEDLRFKIIEATKWEHERDSWDTRFVRKRKFYLRDLREKIRAHRPGVKLHLVHLKNGNDEDFTNGIIGLDQFWDCVESGNVFSKKHINLDSCGLTSIPKPIFKLDFLESLSLDYNDIRNVPQSIDKLTSLKRLYLNSNFLKILPETIGNLLNLEILFLEENQLENLPNSFKNLKYLKIFLRNNLMTKLSPNFENLI</sequence>
<keyword evidence="2" id="KW-0677">Repeat</keyword>
<comment type="caution">
    <text evidence="3">The sequence shown here is derived from an EMBL/GenBank/DDBJ whole genome shotgun (WGS) entry which is preliminary data.</text>
</comment>
<dbReference type="AlphaFoldDB" id="A0A0F9JJ54"/>
<dbReference type="Pfam" id="PF00560">
    <property type="entry name" value="LRR_1"/>
    <property type="match status" value="1"/>
</dbReference>
<evidence type="ECO:0000313" key="3">
    <source>
        <dbReference type="EMBL" id="KKM69889.1"/>
    </source>
</evidence>
<dbReference type="GO" id="GO:0005737">
    <property type="term" value="C:cytoplasm"/>
    <property type="evidence" value="ECO:0007669"/>
    <property type="project" value="TreeGrafter"/>
</dbReference>
<keyword evidence="1" id="KW-0433">Leucine-rich repeat</keyword>
<dbReference type="EMBL" id="LAZR01009913">
    <property type="protein sequence ID" value="KKM69889.1"/>
    <property type="molecule type" value="Genomic_DNA"/>
</dbReference>
<dbReference type="Gene3D" id="3.80.10.10">
    <property type="entry name" value="Ribonuclease Inhibitor"/>
    <property type="match status" value="1"/>
</dbReference>
<proteinExistence type="predicted"/>
<gene>
    <name evidence="3" type="ORF">LCGC14_1446290</name>
</gene>
<dbReference type="InterPro" id="IPR050216">
    <property type="entry name" value="LRR_domain-containing"/>
</dbReference>
<dbReference type="SUPFAM" id="SSF52058">
    <property type="entry name" value="L domain-like"/>
    <property type="match status" value="1"/>
</dbReference>
<name>A0A0F9JJ54_9ZZZZ</name>
<reference evidence="3" key="1">
    <citation type="journal article" date="2015" name="Nature">
        <title>Complex archaea that bridge the gap between prokaryotes and eukaryotes.</title>
        <authorList>
            <person name="Spang A."/>
            <person name="Saw J.H."/>
            <person name="Jorgensen S.L."/>
            <person name="Zaremba-Niedzwiedzka K."/>
            <person name="Martijn J."/>
            <person name="Lind A.E."/>
            <person name="van Eijk R."/>
            <person name="Schleper C."/>
            <person name="Guy L."/>
            <person name="Ettema T.J."/>
        </authorList>
    </citation>
    <scope>NUCLEOTIDE SEQUENCE</scope>
</reference>
<dbReference type="SMART" id="SM00369">
    <property type="entry name" value="LRR_TYP"/>
    <property type="match status" value="3"/>
</dbReference>